<organism evidence="2 3">
    <name type="scientific">Leucobacter soli</name>
    <dbReference type="NCBI Taxonomy" id="2812850"/>
    <lineage>
        <taxon>Bacteria</taxon>
        <taxon>Bacillati</taxon>
        <taxon>Actinomycetota</taxon>
        <taxon>Actinomycetes</taxon>
        <taxon>Micrococcales</taxon>
        <taxon>Microbacteriaceae</taxon>
        <taxon>Leucobacter</taxon>
    </lineage>
</organism>
<keyword evidence="3" id="KW-1185">Reference proteome</keyword>
<dbReference type="RefSeq" id="WP_236021874.1">
    <property type="nucleotide sequence ID" value="NZ_CAJVAP010000006.1"/>
</dbReference>
<sequence>MPEIELDAAATDPAPRTSGLGRVLITVYLILALAATLRAIYQIVSKFDEAPLAYSLSLVSGVVYIVATVALLKRTGVWRTVAWVTLIFEFAGVLIVGTLSFTHPGLFAHPSVWSWFGAGYLLVPLVLPVLGMIWLHRTRDGRARLAGTEAVR</sequence>
<gene>
    <name evidence="2" type="ORF">LEUCIP111803_00735</name>
</gene>
<dbReference type="EMBL" id="CAJVAP010000006">
    <property type="protein sequence ID" value="CAG7604418.1"/>
    <property type="molecule type" value="Genomic_DNA"/>
</dbReference>
<evidence type="ECO:0000313" key="3">
    <source>
        <dbReference type="Proteomes" id="UP000693892"/>
    </source>
</evidence>
<accession>A0A916JUE5</accession>
<dbReference type="AlphaFoldDB" id="A0A916JUE5"/>
<keyword evidence="1" id="KW-0812">Transmembrane</keyword>
<feature type="transmembrane region" description="Helical" evidence="1">
    <location>
        <begin position="81"/>
        <end position="101"/>
    </location>
</feature>
<feature type="transmembrane region" description="Helical" evidence="1">
    <location>
        <begin position="53"/>
        <end position="72"/>
    </location>
</feature>
<dbReference type="Proteomes" id="UP000693892">
    <property type="component" value="Unassembled WGS sequence"/>
</dbReference>
<evidence type="ECO:0008006" key="4">
    <source>
        <dbReference type="Google" id="ProtNLM"/>
    </source>
</evidence>
<comment type="caution">
    <text evidence="2">The sequence shown here is derived from an EMBL/GenBank/DDBJ whole genome shotgun (WGS) entry which is preliminary data.</text>
</comment>
<feature type="transmembrane region" description="Helical" evidence="1">
    <location>
        <begin position="23"/>
        <end position="41"/>
    </location>
</feature>
<keyword evidence="1" id="KW-0472">Membrane</keyword>
<proteinExistence type="predicted"/>
<keyword evidence="1" id="KW-1133">Transmembrane helix</keyword>
<feature type="transmembrane region" description="Helical" evidence="1">
    <location>
        <begin position="113"/>
        <end position="135"/>
    </location>
</feature>
<reference evidence="2" key="1">
    <citation type="submission" date="2021-06" db="EMBL/GenBank/DDBJ databases">
        <authorList>
            <person name="Criscuolo A."/>
        </authorList>
    </citation>
    <scope>NUCLEOTIDE SEQUENCE</scope>
    <source>
        <strain evidence="2">CIP111803</strain>
    </source>
</reference>
<evidence type="ECO:0000313" key="2">
    <source>
        <dbReference type="EMBL" id="CAG7604418.1"/>
    </source>
</evidence>
<evidence type="ECO:0000256" key="1">
    <source>
        <dbReference type="SAM" id="Phobius"/>
    </source>
</evidence>
<protein>
    <recommendedName>
        <fullName evidence="4">Integral membrane protein</fullName>
    </recommendedName>
</protein>
<name>A0A916JUE5_9MICO</name>